<feature type="compositionally biased region" description="Basic and acidic residues" evidence="1">
    <location>
        <begin position="566"/>
        <end position="577"/>
    </location>
</feature>
<feature type="compositionally biased region" description="Pro residues" evidence="1">
    <location>
        <begin position="349"/>
        <end position="361"/>
    </location>
</feature>
<sequence length="587" mass="65973">MTLKEKPSSQTVFTGPAFLHLSSTSSSARSRDSVCRRLDEYYDENYTPPVEYVTARLNSVALPVLGNGFNYSDVLLKSATDVANKNFEQDKEYYDATKPDIAYYYLDAVANMTEQTYYYILGAYMGAGFNSECADQINKVLEEKDEWAKMSSSAATTLMALMPIFLAFGKLFGIPYNPMSAVKPTNVLVLGLFGITTIGLISTLGEAKQTENGKCKDISDGLSDWSKHPSENEHRDEHHEIKKSFAKIKALAHEWKKRAHWWHVPAILIATAQMAILALAVYPLFKFIGVPQSILGCTFGDDYDWTEAYLGISAAVNTIFRVLSLQPSRAQAPANRIRDSRRRNHRKPPPSAPAPISPRPQRPLSSNPQSSPPPLLPTTRAPRRPQPHHRKPLRTKPPILEMPPLLHLHTQDIPLHAPRRLHRRRSLRTPLPPRLHPHPPLHIRARPFITLLTGFVEAGLLVVLTFFFAAQWGGNLKLTMVALILLLIFVTLGRALEFFYVWLSSRVWGLTVVDCDHVAEIRGVLRVVCSMKGVLVKVNGARYFGGCRMDGRERFEGWVEKCEKGEFDESDARRQEVESENSDGCSV</sequence>
<evidence type="ECO:0000313" key="3">
    <source>
        <dbReference type="EMBL" id="KAF2739839.1"/>
    </source>
</evidence>
<keyword evidence="2" id="KW-1133">Transmembrane helix</keyword>
<keyword evidence="2" id="KW-0812">Transmembrane</keyword>
<name>A0A9P4R6L0_9PLEO</name>
<dbReference type="AlphaFoldDB" id="A0A9P4R6L0"/>
<keyword evidence="4" id="KW-1185">Reference proteome</keyword>
<feature type="transmembrane region" description="Helical" evidence="2">
    <location>
        <begin position="261"/>
        <end position="285"/>
    </location>
</feature>
<dbReference type="Proteomes" id="UP000799444">
    <property type="component" value="Unassembled WGS sequence"/>
</dbReference>
<gene>
    <name evidence="3" type="ORF">EJ04DRAFT_604311</name>
</gene>
<proteinExistence type="predicted"/>
<feature type="compositionally biased region" description="Basic residues" evidence="1">
    <location>
        <begin position="339"/>
        <end position="348"/>
    </location>
</feature>
<accession>A0A9P4R6L0</accession>
<feature type="compositionally biased region" description="Basic residues" evidence="1">
    <location>
        <begin position="381"/>
        <end position="394"/>
    </location>
</feature>
<reference evidence="3" key="1">
    <citation type="journal article" date="2020" name="Stud. Mycol.">
        <title>101 Dothideomycetes genomes: a test case for predicting lifestyles and emergence of pathogens.</title>
        <authorList>
            <person name="Haridas S."/>
            <person name="Albert R."/>
            <person name="Binder M."/>
            <person name="Bloem J."/>
            <person name="Labutti K."/>
            <person name="Salamov A."/>
            <person name="Andreopoulos B."/>
            <person name="Baker S."/>
            <person name="Barry K."/>
            <person name="Bills G."/>
            <person name="Bluhm B."/>
            <person name="Cannon C."/>
            <person name="Castanera R."/>
            <person name="Culley D."/>
            <person name="Daum C."/>
            <person name="Ezra D."/>
            <person name="Gonzalez J."/>
            <person name="Henrissat B."/>
            <person name="Kuo A."/>
            <person name="Liang C."/>
            <person name="Lipzen A."/>
            <person name="Lutzoni F."/>
            <person name="Magnuson J."/>
            <person name="Mondo S."/>
            <person name="Nolan M."/>
            <person name="Ohm R."/>
            <person name="Pangilinan J."/>
            <person name="Park H.-J."/>
            <person name="Ramirez L."/>
            <person name="Alfaro M."/>
            <person name="Sun H."/>
            <person name="Tritt A."/>
            <person name="Yoshinaga Y."/>
            <person name="Zwiers L.-H."/>
            <person name="Turgeon B."/>
            <person name="Goodwin S."/>
            <person name="Spatafora J."/>
            <person name="Crous P."/>
            <person name="Grigoriev I."/>
        </authorList>
    </citation>
    <scope>NUCLEOTIDE SEQUENCE</scope>
    <source>
        <strain evidence="3">CBS 125425</strain>
    </source>
</reference>
<feature type="transmembrane region" description="Helical" evidence="2">
    <location>
        <begin position="476"/>
        <end position="496"/>
    </location>
</feature>
<feature type="region of interest" description="Disordered" evidence="1">
    <location>
        <begin position="566"/>
        <end position="587"/>
    </location>
</feature>
<evidence type="ECO:0000256" key="2">
    <source>
        <dbReference type="SAM" id="Phobius"/>
    </source>
</evidence>
<evidence type="ECO:0000313" key="4">
    <source>
        <dbReference type="Proteomes" id="UP000799444"/>
    </source>
</evidence>
<feature type="transmembrane region" description="Helical" evidence="2">
    <location>
        <begin position="186"/>
        <end position="204"/>
    </location>
</feature>
<dbReference type="EMBL" id="ML996102">
    <property type="protein sequence ID" value="KAF2739839.1"/>
    <property type="molecule type" value="Genomic_DNA"/>
</dbReference>
<feature type="region of interest" description="Disordered" evidence="1">
    <location>
        <begin position="330"/>
        <end position="400"/>
    </location>
</feature>
<keyword evidence="2" id="KW-0472">Membrane</keyword>
<dbReference type="OrthoDB" id="3867516at2759"/>
<protein>
    <submittedName>
        <fullName evidence="3">Uncharacterized protein</fullName>
    </submittedName>
</protein>
<feature type="transmembrane region" description="Helical" evidence="2">
    <location>
        <begin position="448"/>
        <end position="470"/>
    </location>
</feature>
<organism evidence="3 4">
    <name type="scientific">Polyplosphaeria fusca</name>
    <dbReference type="NCBI Taxonomy" id="682080"/>
    <lineage>
        <taxon>Eukaryota</taxon>
        <taxon>Fungi</taxon>
        <taxon>Dikarya</taxon>
        <taxon>Ascomycota</taxon>
        <taxon>Pezizomycotina</taxon>
        <taxon>Dothideomycetes</taxon>
        <taxon>Pleosporomycetidae</taxon>
        <taxon>Pleosporales</taxon>
        <taxon>Tetraplosphaeriaceae</taxon>
        <taxon>Polyplosphaeria</taxon>
    </lineage>
</organism>
<feature type="transmembrane region" description="Helical" evidence="2">
    <location>
        <begin position="305"/>
        <end position="323"/>
    </location>
</feature>
<evidence type="ECO:0000256" key="1">
    <source>
        <dbReference type="SAM" id="MobiDB-lite"/>
    </source>
</evidence>
<comment type="caution">
    <text evidence="3">The sequence shown here is derived from an EMBL/GenBank/DDBJ whole genome shotgun (WGS) entry which is preliminary data.</text>
</comment>
<feature type="transmembrane region" description="Helical" evidence="2">
    <location>
        <begin position="154"/>
        <end position="174"/>
    </location>
</feature>